<dbReference type="SUPFAM" id="SSF52540">
    <property type="entry name" value="P-loop containing nucleoside triphosphate hydrolases"/>
    <property type="match status" value="1"/>
</dbReference>
<evidence type="ECO:0000313" key="2">
    <source>
        <dbReference type="EMBL" id="HAN25276.1"/>
    </source>
</evidence>
<accession>A0A3C1KGB0</accession>
<dbReference type="GO" id="GO:0003677">
    <property type="term" value="F:DNA binding"/>
    <property type="evidence" value="ECO:0007669"/>
    <property type="project" value="InterPro"/>
</dbReference>
<dbReference type="InterPro" id="IPR027417">
    <property type="entry name" value="P-loop_NTPase"/>
</dbReference>
<dbReference type="GO" id="GO:0005524">
    <property type="term" value="F:ATP binding"/>
    <property type="evidence" value="ECO:0007669"/>
    <property type="project" value="InterPro"/>
</dbReference>
<protein>
    <submittedName>
        <fullName evidence="2">Type VII secretion protein EccC</fullName>
    </submittedName>
</protein>
<name>A0A3C1KGB0_9MICO</name>
<dbReference type="Gene3D" id="3.40.50.300">
    <property type="entry name" value="P-loop containing nucleotide triphosphate hydrolases"/>
    <property type="match status" value="1"/>
</dbReference>
<evidence type="ECO:0000313" key="3">
    <source>
        <dbReference type="Proteomes" id="UP000257479"/>
    </source>
</evidence>
<proteinExistence type="predicted"/>
<evidence type="ECO:0000259" key="1">
    <source>
        <dbReference type="Pfam" id="PF01580"/>
    </source>
</evidence>
<feature type="domain" description="FtsK" evidence="1">
    <location>
        <begin position="13"/>
        <end position="115"/>
    </location>
</feature>
<organism evidence="2 3">
    <name type="scientific">Microbacterium ginsengisoli</name>
    <dbReference type="NCBI Taxonomy" id="400772"/>
    <lineage>
        <taxon>Bacteria</taxon>
        <taxon>Bacillati</taxon>
        <taxon>Actinomycetota</taxon>
        <taxon>Actinomycetes</taxon>
        <taxon>Micrococcales</taxon>
        <taxon>Microbacteriaceae</taxon>
        <taxon>Microbacterium</taxon>
    </lineage>
</organism>
<feature type="non-terminal residue" evidence="2">
    <location>
        <position position="141"/>
    </location>
</feature>
<dbReference type="Proteomes" id="UP000257479">
    <property type="component" value="Unassembled WGS sequence"/>
</dbReference>
<dbReference type="InterPro" id="IPR002543">
    <property type="entry name" value="FtsK_dom"/>
</dbReference>
<sequence length="141" mass="15374">RQRRGAGLVDDGYGDVFLIVDGWATLRTEYELLEPRIQAIAARGLSFGVHVVVTANRWLEIRASLKDLIQTRVELRLGDPTDSEIDRKQALNVTAGRPGHGLAQNRLHMLTALPRVDGDGDPARLAGGVSDLVAQTAAAWR</sequence>
<reference evidence="2 3" key="1">
    <citation type="journal article" date="2018" name="Nat. Biotechnol.">
        <title>A standardized bacterial taxonomy based on genome phylogeny substantially revises the tree of life.</title>
        <authorList>
            <person name="Parks D.H."/>
            <person name="Chuvochina M."/>
            <person name="Waite D.W."/>
            <person name="Rinke C."/>
            <person name="Skarshewski A."/>
            <person name="Chaumeil P.A."/>
            <person name="Hugenholtz P."/>
        </authorList>
    </citation>
    <scope>NUCLEOTIDE SEQUENCE [LARGE SCALE GENOMIC DNA]</scope>
    <source>
        <strain evidence="2">UBA9152</strain>
    </source>
</reference>
<dbReference type="EMBL" id="DMNG01000206">
    <property type="protein sequence ID" value="HAN25276.1"/>
    <property type="molecule type" value="Genomic_DNA"/>
</dbReference>
<gene>
    <name evidence="2" type="ORF">DCP95_12010</name>
</gene>
<feature type="non-terminal residue" evidence="2">
    <location>
        <position position="1"/>
    </location>
</feature>
<dbReference type="AlphaFoldDB" id="A0A3C1KGB0"/>
<dbReference type="Pfam" id="PF01580">
    <property type="entry name" value="FtsK_SpoIIIE"/>
    <property type="match status" value="1"/>
</dbReference>
<comment type="caution">
    <text evidence="2">The sequence shown here is derived from an EMBL/GenBank/DDBJ whole genome shotgun (WGS) entry which is preliminary data.</text>
</comment>